<organism evidence="2 3">
    <name type="scientific">Novacetimonas maltaceti</name>
    <dbReference type="NCBI Taxonomy" id="1203393"/>
    <lineage>
        <taxon>Bacteria</taxon>
        <taxon>Pseudomonadati</taxon>
        <taxon>Pseudomonadota</taxon>
        <taxon>Alphaproteobacteria</taxon>
        <taxon>Acetobacterales</taxon>
        <taxon>Acetobacteraceae</taxon>
        <taxon>Novacetimonas</taxon>
    </lineage>
</organism>
<evidence type="ECO:0000313" key="2">
    <source>
        <dbReference type="EMBL" id="POF62536.1"/>
    </source>
</evidence>
<protein>
    <submittedName>
        <fullName evidence="2">Uncharacterized protein</fullName>
    </submittedName>
</protein>
<reference evidence="2 3" key="1">
    <citation type="submission" date="2018-01" db="EMBL/GenBank/DDBJ databases">
        <title>Draft Genome Sequence of Komagataeibacter maltaceti LMG 1529, a Vinegar Producing Acetic Acid Bacterium Isolated from Malt Vinegar Brewery Acetifiers.</title>
        <authorList>
            <person name="Zhang Q."/>
            <person name="Hollensteiner J."/>
            <person name="Poehlein A."/>
            <person name="Daniel R."/>
        </authorList>
    </citation>
    <scope>NUCLEOTIDE SEQUENCE [LARGE SCALE GENOMIC DNA]</scope>
    <source>
        <strain evidence="2 3">LMG 1529</strain>
    </source>
</reference>
<dbReference type="EMBL" id="POTC01000022">
    <property type="protein sequence ID" value="POF62536.1"/>
    <property type="molecule type" value="Genomic_DNA"/>
</dbReference>
<dbReference type="Proteomes" id="UP000237344">
    <property type="component" value="Unassembled WGS sequence"/>
</dbReference>
<keyword evidence="3" id="KW-1185">Reference proteome</keyword>
<sequence>MMHMRGGFMARGFMALCGVAVLHCVLPFAAARAQPAAGGWVPRGCGAAPVAPKVDSADVSRFNASVDRVNAYEKAARTYATCVSAASAKEQAAISADASARMHRVHDSATQVQKQVSEQFTRLSAEMKKGHDRLAAR</sequence>
<dbReference type="OrthoDB" id="7278546at2"/>
<name>A0A2S3W109_9PROT</name>
<feature type="chain" id="PRO_5015701565" evidence="1">
    <location>
        <begin position="34"/>
        <end position="137"/>
    </location>
</feature>
<dbReference type="RefSeq" id="WP_146044189.1">
    <property type="nucleotide sequence ID" value="NZ_NKUE01000002.1"/>
</dbReference>
<dbReference type="AlphaFoldDB" id="A0A2S3W109"/>
<keyword evidence="1" id="KW-0732">Signal</keyword>
<proteinExistence type="predicted"/>
<feature type="signal peptide" evidence="1">
    <location>
        <begin position="1"/>
        <end position="33"/>
    </location>
</feature>
<evidence type="ECO:0000313" key="3">
    <source>
        <dbReference type="Proteomes" id="UP000237344"/>
    </source>
</evidence>
<comment type="caution">
    <text evidence="2">The sequence shown here is derived from an EMBL/GenBank/DDBJ whole genome shotgun (WGS) entry which is preliminary data.</text>
</comment>
<gene>
    <name evidence="2" type="ORF">KMAL_18300</name>
</gene>
<evidence type="ECO:0000256" key="1">
    <source>
        <dbReference type="SAM" id="SignalP"/>
    </source>
</evidence>
<accession>A0A2S3W109</accession>